<dbReference type="EMBL" id="CAJPWZ010001948">
    <property type="protein sequence ID" value="CAG2227057.1"/>
    <property type="molecule type" value="Genomic_DNA"/>
</dbReference>
<organism evidence="3 4">
    <name type="scientific">Mytilus edulis</name>
    <name type="common">Blue mussel</name>
    <dbReference type="NCBI Taxonomy" id="6550"/>
    <lineage>
        <taxon>Eukaryota</taxon>
        <taxon>Metazoa</taxon>
        <taxon>Spiralia</taxon>
        <taxon>Lophotrochozoa</taxon>
        <taxon>Mollusca</taxon>
        <taxon>Bivalvia</taxon>
        <taxon>Autobranchia</taxon>
        <taxon>Pteriomorphia</taxon>
        <taxon>Mytilida</taxon>
        <taxon>Mytiloidea</taxon>
        <taxon>Mytilidae</taxon>
        <taxon>Mytilinae</taxon>
        <taxon>Mytilus</taxon>
    </lineage>
</organism>
<dbReference type="PANTHER" id="PTHR24006:SF905">
    <property type="entry name" value="UBIQUITIN CARBOXYL-TERMINAL HYDROLASE 1"/>
    <property type="match status" value="1"/>
</dbReference>
<keyword evidence="3" id="KW-0378">Hydrolase</keyword>
<comment type="caution">
    <text evidence="3">The sequence shown here is derived from an EMBL/GenBank/DDBJ whole genome shotgun (WGS) entry which is preliminary data.</text>
</comment>
<dbReference type="PROSITE" id="PS50235">
    <property type="entry name" value="USP_3"/>
    <property type="match status" value="1"/>
</dbReference>
<proteinExistence type="predicted"/>
<keyword evidence="1" id="KW-0732">Signal</keyword>
<reference evidence="3" key="1">
    <citation type="submission" date="2021-03" db="EMBL/GenBank/DDBJ databases">
        <authorList>
            <person name="Bekaert M."/>
        </authorList>
    </citation>
    <scope>NUCLEOTIDE SEQUENCE</scope>
</reference>
<evidence type="ECO:0000313" key="3">
    <source>
        <dbReference type="EMBL" id="CAG2227057.1"/>
    </source>
</evidence>
<dbReference type="InterPro" id="IPR050164">
    <property type="entry name" value="Peptidase_C19"/>
</dbReference>
<dbReference type="SUPFAM" id="SSF54001">
    <property type="entry name" value="Cysteine proteinases"/>
    <property type="match status" value="1"/>
</dbReference>
<dbReference type="Gene3D" id="3.90.70.10">
    <property type="entry name" value="Cysteine proteinases"/>
    <property type="match status" value="1"/>
</dbReference>
<dbReference type="InterPro" id="IPR001394">
    <property type="entry name" value="Peptidase_C19_UCH"/>
</dbReference>
<feature type="signal peptide" evidence="1">
    <location>
        <begin position="1"/>
        <end position="24"/>
    </location>
</feature>
<dbReference type="InterPro" id="IPR028889">
    <property type="entry name" value="USP"/>
</dbReference>
<evidence type="ECO:0000313" key="4">
    <source>
        <dbReference type="Proteomes" id="UP000683360"/>
    </source>
</evidence>
<name>A0A8S3T9G7_MYTED</name>
<sequence>MSKRVLRAEALWLVVQVVMVVADADSPGPVRKRAKLSLKFLKRGSTDSTTNTPTSVSEKKEPLIARYKLNYICISYPIPTKIVFSEEVREVSDDITEKNVSFDGDTSITESSVVPAVSSLENLGNTCFLNSVLQILRFTPRFLDRLDDLYQELVQTEKLQKQDKQLKGDEDEDYKTPQTCELVKYLYKLYRTMERQEEKHHDIATEDVMSMAIKPEKILGAIRELNPMFEGSLQHDAQELLRCILCYLQDAEKEILKLKNSIQPVTLPNTNKLMNPIMQNFISAGKEEKSKRDCSISHSENINQDLFHKPLSPPKKIAIKQIYLNKLMKVKVL</sequence>
<evidence type="ECO:0000259" key="2">
    <source>
        <dbReference type="PROSITE" id="PS50235"/>
    </source>
</evidence>
<evidence type="ECO:0000256" key="1">
    <source>
        <dbReference type="SAM" id="SignalP"/>
    </source>
</evidence>
<dbReference type="Proteomes" id="UP000683360">
    <property type="component" value="Unassembled WGS sequence"/>
</dbReference>
<feature type="chain" id="PRO_5035845566" evidence="1">
    <location>
        <begin position="25"/>
        <end position="333"/>
    </location>
</feature>
<gene>
    <name evidence="3" type="ORF">MEDL_40043</name>
</gene>
<dbReference type="EC" id="3.4.19.12" evidence="3"/>
<dbReference type="GO" id="GO:0016579">
    <property type="term" value="P:protein deubiquitination"/>
    <property type="evidence" value="ECO:0007669"/>
    <property type="project" value="InterPro"/>
</dbReference>
<dbReference type="GO" id="GO:0004843">
    <property type="term" value="F:cysteine-type deubiquitinase activity"/>
    <property type="evidence" value="ECO:0007669"/>
    <property type="project" value="UniProtKB-EC"/>
</dbReference>
<dbReference type="OrthoDB" id="10062454at2759"/>
<keyword evidence="4" id="KW-1185">Reference proteome</keyword>
<dbReference type="GO" id="GO:0005829">
    <property type="term" value="C:cytosol"/>
    <property type="evidence" value="ECO:0007669"/>
    <property type="project" value="TreeGrafter"/>
</dbReference>
<dbReference type="InterPro" id="IPR038765">
    <property type="entry name" value="Papain-like_cys_pep_sf"/>
</dbReference>
<feature type="domain" description="USP" evidence="2">
    <location>
        <begin position="118"/>
        <end position="333"/>
    </location>
</feature>
<dbReference type="Pfam" id="PF00443">
    <property type="entry name" value="UCH"/>
    <property type="match status" value="1"/>
</dbReference>
<dbReference type="GO" id="GO:0005634">
    <property type="term" value="C:nucleus"/>
    <property type="evidence" value="ECO:0007669"/>
    <property type="project" value="TreeGrafter"/>
</dbReference>
<accession>A0A8S3T9G7</accession>
<protein>
    <submittedName>
        <fullName evidence="3">USP1</fullName>
        <ecNumber evidence="3">3.4.19.12</ecNumber>
    </submittedName>
</protein>
<dbReference type="AlphaFoldDB" id="A0A8S3T9G7"/>
<dbReference type="PANTHER" id="PTHR24006">
    <property type="entry name" value="UBIQUITIN CARBOXYL-TERMINAL HYDROLASE"/>
    <property type="match status" value="1"/>
</dbReference>